<proteinExistence type="predicted"/>
<evidence type="ECO:0000313" key="3">
    <source>
        <dbReference type="Proteomes" id="UP000187172"/>
    </source>
</evidence>
<protein>
    <submittedName>
        <fullName evidence="2">GNAT family N-acetyltransferase</fullName>
    </submittedName>
</protein>
<dbReference type="InterPro" id="IPR051531">
    <property type="entry name" value="N-acetyltransferase"/>
</dbReference>
<gene>
    <name evidence="2" type="ORF">BK138_32780</name>
</gene>
<dbReference type="Proteomes" id="UP000187172">
    <property type="component" value="Unassembled WGS sequence"/>
</dbReference>
<evidence type="ECO:0000313" key="2">
    <source>
        <dbReference type="EMBL" id="OMF46873.1"/>
    </source>
</evidence>
<feature type="domain" description="N-acetyltransferase" evidence="1">
    <location>
        <begin position="8"/>
        <end position="171"/>
    </location>
</feature>
<reference evidence="2 3" key="1">
    <citation type="submission" date="2016-11" db="EMBL/GenBank/DDBJ databases">
        <title>Paenibacillus species isolates.</title>
        <authorList>
            <person name="Beno S.M."/>
        </authorList>
    </citation>
    <scope>NUCLEOTIDE SEQUENCE [LARGE SCALE GENOMIC DNA]</scope>
    <source>
        <strain evidence="2 3">FSL R5-0378</strain>
    </source>
</reference>
<dbReference type="Pfam" id="PF13302">
    <property type="entry name" value="Acetyltransf_3"/>
    <property type="match status" value="1"/>
</dbReference>
<dbReference type="GO" id="GO:0016747">
    <property type="term" value="F:acyltransferase activity, transferring groups other than amino-acyl groups"/>
    <property type="evidence" value="ECO:0007669"/>
    <property type="project" value="InterPro"/>
</dbReference>
<comment type="caution">
    <text evidence="2">The sequence shown here is derived from an EMBL/GenBank/DDBJ whole genome shotgun (WGS) entry which is preliminary data.</text>
</comment>
<evidence type="ECO:0000259" key="1">
    <source>
        <dbReference type="PROSITE" id="PS51186"/>
    </source>
</evidence>
<dbReference type="STRING" id="297318.BK138_32780"/>
<accession>A0A1R1E4X5</accession>
<dbReference type="EMBL" id="MRTP01000020">
    <property type="protein sequence ID" value="OMF46873.1"/>
    <property type="molecule type" value="Genomic_DNA"/>
</dbReference>
<keyword evidence="3" id="KW-1185">Reference proteome</keyword>
<dbReference type="Gene3D" id="3.40.630.30">
    <property type="match status" value="1"/>
</dbReference>
<dbReference type="AlphaFoldDB" id="A0A1R1E4X5"/>
<dbReference type="PANTHER" id="PTHR43792">
    <property type="entry name" value="GNAT FAMILY, PUTATIVE (AFU_ORTHOLOGUE AFUA_3G00765)-RELATED-RELATED"/>
    <property type="match status" value="1"/>
</dbReference>
<sequence length="179" mass="20911">MRIETQNVVIRTLEKKDAKRFYSIARESAVYRYMPDWADGRAHPKDYYGLIDQYQKQSDNTDISIGRSYAIALPNTDEMIGSIGVGLKEKLNEIELGYFMSEKHQRNGYTREAISALAEWCFEVSDVKYLILTINCANVPSNKLAEKCGFKLLEKRTPIGDNQFYMENDSYFYYRSYRK</sequence>
<keyword evidence="2" id="KW-0808">Transferase</keyword>
<dbReference type="InterPro" id="IPR000182">
    <property type="entry name" value="GNAT_dom"/>
</dbReference>
<name>A0A1R1E4X5_9BACL</name>
<dbReference type="RefSeq" id="WP_076176579.1">
    <property type="nucleotide sequence ID" value="NZ_MRTP01000020.1"/>
</dbReference>
<dbReference type="PROSITE" id="PS51186">
    <property type="entry name" value="GNAT"/>
    <property type="match status" value="1"/>
</dbReference>
<dbReference type="SUPFAM" id="SSF55729">
    <property type="entry name" value="Acyl-CoA N-acyltransferases (Nat)"/>
    <property type="match status" value="1"/>
</dbReference>
<organism evidence="2 3">
    <name type="scientific">Paenibacillus rhizosphaerae</name>
    <dbReference type="NCBI Taxonomy" id="297318"/>
    <lineage>
        <taxon>Bacteria</taxon>
        <taxon>Bacillati</taxon>
        <taxon>Bacillota</taxon>
        <taxon>Bacilli</taxon>
        <taxon>Bacillales</taxon>
        <taxon>Paenibacillaceae</taxon>
        <taxon>Paenibacillus</taxon>
    </lineage>
</organism>
<dbReference type="InterPro" id="IPR016181">
    <property type="entry name" value="Acyl_CoA_acyltransferase"/>
</dbReference>